<feature type="compositionally biased region" description="Basic and acidic residues" evidence="1">
    <location>
        <begin position="30"/>
        <end position="49"/>
    </location>
</feature>
<dbReference type="RefSeq" id="WP_167169853.1">
    <property type="nucleotide sequence ID" value="NZ_JAAOYM010000001.1"/>
</dbReference>
<accession>A0A7X5ZR21</accession>
<protein>
    <submittedName>
        <fullName evidence="2">Uncharacterized protein</fullName>
    </submittedName>
</protein>
<proteinExistence type="predicted"/>
<reference evidence="2 3" key="1">
    <citation type="submission" date="2020-03" db="EMBL/GenBank/DDBJ databases">
        <title>Sequencing the genomes of 1000 actinobacteria strains.</title>
        <authorList>
            <person name="Klenk H.-P."/>
        </authorList>
    </citation>
    <scope>NUCLEOTIDE SEQUENCE [LARGE SCALE GENOMIC DNA]</scope>
    <source>
        <strain evidence="2 3">DSM 45685</strain>
    </source>
</reference>
<feature type="region of interest" description="Disordered" evidence="1">
    <location>
        <begin position="17"/>
        <end position="49"/>
    </location>
</feature>
<comment type="caution">
    <text evidence="2">The sequence shown here is derived from an EMBL/GenBank/DDBJ whole genome shotgun (WGS) entry which is preliminary data.</text>
</comment>
<gene>
    <name evidence="2" type="ORF">FHU38_002234</name>
</gene>
<sequence length="49" mass="5366">MTILTSRFTPGAVVGDEVHRHAEPVAGDGAGHDHRVPHARRAEFDHAQR</sequence>
<evidence type="ECO:0000313" key="3">
    <source>
        <dbReference type="Proteomes" id="UP000545493"/>
    </source>
</evidence>
<dbReference type="Proteomes" id="UP000545493">
    <property type="component" value="Unassembled WGS sequence"/>
</dbReference>
<dbReference type="EMBL" id="JAAOYM010000001">
    <property type="protein sequence ID" value="NIJ11890.1"/>
    <property type="molecule type" value="Genomic_DNA"/>
</dbReference>
<organism evidence="2 3">
    <name type="scientific">Saccharomonospora amisosensis</name>
    <dbReference type="NCBI Taxonomy" id="1128677"/>
    <lineage>
        <taxon>Bacteria</taxon>
        <taxon>Bacillati</taxon>
        <taxon>Actinomycetota</taxon>
        <taxon>Actinomycetes</taxon>
        <taxon>Pseudonocardiales</taxon>
        <taxon>Pseudonocardiaceae</taxon>
        <taxon>Saccharomonospora</taxon>
    </lineage>
</organism>
<keyword evidence="3" id="KW-1185">Reference proteome</keyword>
<name>A0A7X5ZR21_9PSEU</name>
<evidence type="ECO:0000313" key="2">
    <source>
        <dbReference type="EMBL" id="NIJ11890.1"/>
    </source>
</evidence>
<evidence type="ECO:0000256" key="1">
    <source>
        <dbReference type="SAM" id="MobiDB-lite"/>
    </source>
</evidence>
<dbReference type="AlphaFoldDB" id="A0A7X5ZR21"/>